<protein>
    <submittedName>
        <fullName evidence="1">Uncharacterized protein</fullName>
    </submittedName>
</protein>
<proteinExistence type="predicted"/>
<reference evidence="2" key="1">
    <citation type="submission" date="2013-01" db="EMBL/GenBank/DDBJ databases">
        <title>Draft Genome Sequence of a Mulberry Tree, Morus notabilis C.K. Schneid.</title>
        <authorList>
            <person name="He N."/>
            <person name="Zhao S."/>
        </authorList>
    </citation>
    <scope>NUCLEOTIDE SEQUENCE</scope>
</reference>
<organism evidence="1 2">
    <name type="scientific">Morus notabilis</name>
    <dbReference type="NCBI Taxonomy" id="981085"/>
    <lineage>
        <taxon>Eukaryota</taxon>
        <taxon>Viridiplantae</taxon>
        <taxon>Streptophyta</taxon>
        <taxon>Embryophyta</taxon>
        <taxon>Tracheophyta</taxon>
        <taxon>Spermatophyta</taxon>
        <taxon>Magnoliopsida</taxon>
        <taxon>eudicotyledons</taxon>
        <taxon>Gunneridae</taxon>
        <taxon>Pentapetalae</taxon>
        <taxon>rosids</taxon>
        <taxon>fabids</taxon>
        <taxon>Rosales</taxon>
        <taxon>Moraceae</taxon>
        <taxon>Moreae</taxon>
        <taxon>Morus</taxon>
    </lineage>
</organism>
<keyword evidence="2" id="KW-1185">Reference proteome</keyword>
<dbReference type="eggNOG" id="ENOG502S4N4">
    <property type="taxonomic scope" value="Eukaryota"/>
</dbReference>
<evidence type="ECO:0000313" key="2">
    <source>
        <dbReference type="Proteomes" id="UP000030645"/>
    </source>
</evidence>
<dbReference type="EMBL" id="KE344120">
    <property type="protein sequence ID" value="EXB53805.1"/>
    <property type="molecule type" value="Genomic_DNA"/>
</dbReference>
<sequence>MALVLRKPNAYSKIDKEDPEERNRRRAQFLIYKVMEQADSMSRRRPSYLRIRIRKLKVKIGKRLTKLRKSMLLSISAAKVSVCKQVCSQFKTCRRLFGGGDNHSSANLVNTLPSPLFV</sequence>
<evidence type="ECO:0000313" key="1">
    <source>
        <dbReference type="EMBL" id="EXB53805.1"/>
    </source>
</evidence>
<dbReference type="KEGG" id="mnt:21389726"/>
<dbReference type="Proteomes" id="UP000030645">
    <property type="component" value="Unassembled WGS sequence"/>
</dbReference>
<dbReference type="OrthoDB" id="1909082at2759"/>
<gene>
    <name evidence="1" type="ORF">L484_006294</name>
</gene>
<dbReference type="AlphaFoldDB" id="W9RFE3"/>
<dbReference type="PANTHER" id="PTHR35687">
    <property type="entry name" value="OS07G0516700 PROTEIN"/>
    <property type="match status" value="1"/>
</dbReference>
<dbReference type="PANTHER" id="PTHR35687:SF1">
    <property type="entry name" value="OS07G0516700 PROTEIN"/>
    <property type="match status" value="1"/>
</dbReference>
<accession>W9RFE3</accession>
<name>W9RFE3_9ROSA</name>